<dbReference type="RefSeq" id="WP_073401086.1">
    <property type="nucleotide sequence ID" value="NZ_FQTV01000007.1"/>
</dbReference>
<accession>A0A1M5AS69</accession>
<feature type="transmembrane region" description="Helical" evidence="1">
    <location>
        <begin position="72"/>
        <end position="89"/>
    </location>
</feature>
<sequence length="483" mass="55902">MKKSMRNILSKWHEAVRSNPVELLIALICYVINVLLFEKVIKLGESLYYYFPMLMIIAYTLNKFADKKQIRWIYYGCLLLIIPLLWLHKPESEELFLFVTIGVLTGTYLASGWQKENASFMDSVLQLLRSLLYAFVLSGITYALLTSVYFSIQYIFEIWKSGDSRYFHYSGYFVSMVIFPSLFIYFHYDKSDKIIANKLTDILLNYVLSPVLLIYTVILYLYFIKIAFVWSLPKGGVAAIVLAFSIGLFFLKGCVLLANKCPYKWFYNKASFIVFPAYIMFWIATIYRINQYGFTEERVYLLIAGLVISLTAILFLTKRTGRYLYVMLLAILLFGVVTYIPGIRALDIERISQSNRPQVEVAPPTTYFDIQLLEPVSLQGYRSLNKIYDYKTSDGMYFINEDNSLDLYSEKGAMLYSFNRDSLLTAQIKKAGLTQSDTIPKSRYSALLKIELKSALLILGELSLRHDSVYKVSNITPEFYLKK</sequence>
<dbReference type="AlphaFoldDB" id="A0A1M5AS69"/>
<feature type="transmembrane region" description="Helical" evidence="1">
    <location>
        <begin position="47"/>
        <end position="65"/>
    </location>
</feature>
<evidence type="ECO:0000313" key="3">
    <source>
        <dbReference type="Proteomes" id="UP000184509"/>
    </source>
</evidence>
<keyword evidence="1" id="KW-0812">Transmembrane</keyword>
<feature type="transmembrane region" description="Helical" evidence="1">
    <location>
        <begin position="323"/>
        <end position="342"/>
    </location>
</feature>
<feature type="transmembrane region" description="Helical" evidence="1">
    <location>
        <begin position="21"/>
        <end position="41"/>
    </location>
</feature>
<keyword evidence="1" id="KW-1133">Transmembrane helix</keyword>
<feature type="transmembrane region" description="Helical" evidence="1">
    <location>
        <begin position="207"/>
        <end position="230"/>
    </location>
</feature>
<evidence type="ECO:0000256" key="1">
    <source>
        <dbReference type="SAM" id="Phobius"/>
    </source>
</evidence>
<dbReference type="EMBL" id="FQTV01000007">
    <property type="protein sequence ID" value="SHF33108.1"/>
    <property type="molecule type" value="Genomic_DNA"/>
</dbReference>
<keyword evidence="1" id="KW-0472">Membrane</keyword>
<protein>
    <recommendedName>
        <fullName evidence="4">DUF4153 domain-containing protein</fullName>
    </recommendedName>
</protein>
<dbReference type="InterPro" id="IPR025291">
    <property type="entry name" value="DUF4153"/>
</dbReference>
<dbReference type="OrthoDB" id="9809196at2"/>
<dbReference type="STRING" id="1297750.SAMN05444405_10781"/>
<feature type="transmembrane region" description="Helical" evidence="1">
    <location>
        <begin position="299"/>
        <end position="316"/>
    </location>
</feature>
<keyword evidence="3" id="KW-1185">Reference proteome</keyword>
<feature type="transmembrane region" description="Helical" evidence="1">
    <location>
        <begin position="270"/>
        <end position="287"/>
    </location>
</feature>
<name>A0A1M5AS69_9BACE</name>
<feature type="transmembrane region" description="Helical" evidence="1">
    <location>
        <begin position="131"/>
        <end position="154"/>
    </location>
</feature>
<evidence type="ECO:0000313" key="2">
    <source>
        <dbReference type="EMBL" id="SHF33108.1"/>
    </source>
</evidence>
<evidence type="ECO:0008006" key="4">
    <source>
        <dbReference type="Google" id="ProtNLM"/>
    </source>
</evidence>
<reference evidence="2 3" key="1">
    <citation type="submission" date="2016-11" db="EMBL/GenBank/DDBJ databases">
        <authorList>
            <person name="Jaros S."/>
            <person name="Januszkiewicz K."/>
            <person name="Wedrychowicz H."/>
        </authorList>
    </citation>
    <scope>NUCLEOTIDE SEQUENCE [LARGE SCALE GENOMIC DNA]</scope>
    <source>
        <strain evidence="2 3">DSM 26991</strain>
    </source>
</reference>
<dbReference type="Pfam" id="PF13687">
    <property type="entry name" value="DUF4153"/>
    <property type="match status" value="1"/>
</dbReference>
<proteinExistence type="predicted"/>
<organism evidence="2 3">
    <name type="scientific">Bacteroides luti</name>
    <dbReference type="NCBI Taxonomy" id="1297750"/>
    <lineage>
        <taxon>Bacteria</taxon>
        <taxon>Pseudomonadati</taxon>
        <taxon>Bacteroidota</taxon>
        <taxon>Bacteroidia</taxon>
        <taxon>Bacteroidales</taxon>
        <taxon>Bacteroidaceae</taxon>
        <taxon>Bacteroides</taxon>
    </lineage>
</organism>
<feature type="transmembrane region" description="Helical" evidence="1">
    <location>
        <begin position="95"/>
        <end position="111"/>
    </location>
</feature>
<feature type="transmembrane region" description="Helical" evidence="1">
    <location>
        <begin position="236"/>
        <end position="258"/>
    </location>
</feature>
<dbReference type="Proteomes" id="UP000184509">
    <property type="component" value="Unassembled WGS sequence"/>
</dbReference>
<feature type="transmembrane region" description="Helical" evidence="1">
    <location>
        <begin position="166"/>
        <end position="186"/>
    </location>
</feature>
<gene>
    <name evidence="2" type="ORF">SAMN05444405_10781</name>
</gene>